<name>A0ABP8AEU3_9MICO</name>
<proteinExistence type="predicted"/>
<accession>A0ABP8AEU3</accession>
<feature type="transmembrane region" description="Helical" evidence="1">
    <location>
        <begin position="331"/>
        <end position="353"/>
    </location>
</feature>
<keyword evidence="1" id="KW-0812">Transmembrane</keyword>
<protein>
    <submittedName>
        <fullName evidence="2">YibE/F family protein</fullName>
    </submittedName>
</protein>
<keyword evidence="1" id="KW-1133">Transmembrane helix</keyword>
<feature type="transmembrane region" description="Helical" evidence="1">
    <location>
        <begin position="274"/>
        <end position="295"/>
    </location>
</feature>
<dbReference type="Pfam" id="PF07907">
    <property type="entry name" value="YibE_F"/>
    <property type="match status" value="1"/>
</dbReference>
<feature type="transmembrane region" description="Helical" evidence="1">
    <location>
        <begin position="25"/>
        <end position="46"/>
    </location>
</feature>
<keyword evidence="1" id="KW-0472">Membrane</keyword>
<feature type="transmembrane region" description="Helical" evidence="1">
    <location>
        <begin position="373"/>
        <end position="396"/>
    </location>
</feature>
<feature type="transmembrane region" description="Helical" evidence="1">
    <location>
        <begin position="153"/>
        <end position="170"/>
    </location>
</feature>
<evidence type="ECO:0000313" key="2">
    <source>
        <dbReference type="EMBL" id="GAA4182847.1"/>
    </source>
</evidence>
<dbReference type="RefSeq" id="WP_344772743.1">
    <property type="nucleotide sequence ID" value="NZ_BAABBX010000001.1"/>
</dbReference>
<evidence type="ECO:0000313" key="3">
    <source>
        <dbReference type="Proteomes" id="UP001500213"/>
    </source>
</evidence>
<keyword evidence="3" id="KW-1185">Reference proteome</keyword>
<dbReference type="InterPro" id="IPR012507">
    <property type="entry name" value="YibE_F"/>
</dbReference>
<dbReference type="PANTHER" id="PTHR41771:SF1">
    <property type="entry name" value="MEMBRANE PROTEIN"/>
    <property type="match status" value="1"/>
</dbReference>
<dbReference type="Proteomes" id="UP001500213">
    <property type="component" value="Unassembled WGS sequence"/>
</dbReference>
<dbReference type="PANTHER" id="PTHR41771">
    <property type="entry name" value="MEMBRANE PROTEIN-RELATED"/>
    <property type="match status" value="1"/>
</dbReference>
<dbReference type="EMBL" id="BAABBX010000001">
    <property type="protein sequence ID" value="GAA4182847.1"/>
    <property type="molecule type" value="Genomic_DNA"/>
</dbReference>
<reference evidence="3" key="1">
    <citation type="journal article" date="2019" name="Int. J. Syst. Evol. Microbiol.">
        <title>The Global Catalogue of Microorganisms (GCM) 10K type strain sequencing project: providing services to taxonomists for standard genome sequencing and annotation.</title>
        <authorList>
            <consortium name="The Broad Institute Genomics Platform"/>
            <consortium name="The Broad Institute Genome Sequencing Center for Infectious Disease"/>
            <person name="Wu L."/>
            <person name="Ma J."/>
        </authorList>
    </citation>
    <scope>NUCLEOTIDE SEQUENCE [LARGE SCALE GENOMIC DNA]</scope>
    <source>
        <strain evidence="3">JCM 17593</strain>
    </source>
</reference>
<feature type="transmembrane region" description="Helical" evidence="1">
    <location>
        <begin position="177"/>
        <end position="196"/>
    </location>
</feature>
<gene>
    <name evidence="2" type="ORF">GCM10022288_01340</name>
</gene>
<feature type="transmembrane region" description="Helical" evidence="1">
    <location>
        <begin position="202"/>
        <end position="219"/>
    </location>
</feature>
<sequence length="428" mass="44882">MTNRHSHTHPEAAPTRLPLRRWPKLVVLALIAVCGAAAVLGVLRWWPDADRVDSVRALVPFAVSGTKVVHGELLSVNLACSGSESDAGICGDSAVHVLDGPSAGTTQNISLNADAISTGLRPGDRVLLLDSSGVKGKDSQLPLSFYRADRGSSMVWFAVLFGVAVVVVAWRRGLMALVSLAFAAVAVVGFLIPALLSGEPAVPVALAASTLILIVMLYITHGFSMRTSVALAGALIGVGLSTLFAWIGVIGWRLGGLGDESGELLSMNVPWVDVQHLVVASVILAGLGTLNDVTVTQASALWELRAASPTMSRWELFWRAMRIGRDHVASTVYTLVFAYLGTALVLIVAVQLYGGTAQDFLTAEDVAQEIARALVGGLALVLAMPVTTAIGALVVADAAGALPLREPIAERRAASELLRMPEDPWGAD</sequence>
<evidence type="ECO:0000256" key="1">
    <source>
        <dbReference type="SAM" id="Phobius"/>
    </source>
</evidence>
<organism evidence="2 3">
    <name type="scientific">Gryllotalpicola kribbensis</name>
    <dbReference type="NCBI Taxonomy" id="993084"/>
    <lineage>
        <taxon>Bacteria</taxon>
        <taxon>Bacillati</taxon>
        <taxon>Actinomycetota</taxon>
        <taxon>Actinomycetes</taxon>
        <taxon>Micrococcales</taxon>
        <taxon>Microbacteriaceae</taxon>
        <taxon>Gryllotalpicola</taxon>
    </lineage>
</organism>
<comment type="caution">
    <text evidence="2">The sequence shown here is derived from an EMBL/GenBank/DDBJ whole genome shotgun (WGS) entry which is preliminary data.</text>
</comment>
<feature type="transmembrane region" description="Helical" evidence="1">
    <location>
        <begin position="231"/>
        <end position="254"/>
    </location>
</feature>